<evidence type="ECO:0000313" key="2">
    <source>
        <dbReference type="EMBL" id="MCK6256499.1"/>
    </source>
</evidence>
<reference evidence="2" key="1">
    <citation type="submission" date="2021-09" db="EMBL/GenBank/DDBJ databases">
        <title>Genome analysis of Fictibacillus sp. KIGAM418 isolated from marine sediment.</title>
        <authorList>
            <person name="Seo M.-J."/>
            <person name="Cho E.-S."/>
            <person name="Hwang C.Y."/>
        </authorList>
    </citation>
    <scope>NUCLEOTIDE SEQUENCE</scope>
    <source>
        <strain evidence="2">KIGAM418</strain>
    </source>
</reference>
<protein>
    <recommendedName>
        <fullName evidence="4">DUF4025 domain-containing protein</fullName>
    </recommendedName>
</protein>
<feature type="compositionally biased region" description="Basic and acidic residues" evidence="1">
    <location>
        <begin position="1"/>
        <end position="11"/>
    </location>
</feature>
<gene>
    <name evidence="2" type="ORF">LCY76_07830</name>
</gene>
<feature type="region of interest" description="Disordered" evidence="1">
    <location>
        <begin position="1"/>
        <end position="20"/>
    </location>
</feature>
<name>A0A9X1XFB2_9BACL</name>
<sequence>MNKKNNSEKTGLEINQDTANNTDGLNQVLEFINAKGNTRKLNDAVKDEK</sequence>
<organism evidence="2 3">
    <name type="scientific">Fictibacillus marinisediminis</name>
    <dbReference type="NCBI Taxonomy" id="2878389"/>
    <lineage>
        <taxon>Bacteria</taxon>
        <taxon>Bacillati</taxon>
        <taxon>Bacillota</taxon>
        <taxon>Bacilli</taxon>
        <taxon>Bacillales</taxon>
        <taxon>Fictibacillaceae</taxon>
        <taxon>Fictibacillus</taxon>
    </lineage>
</organism>
<dbReference type="AlphaFoldDB" id="A0A9X1XFB2"/>
<comment type="caution">
    <text evidence="2">The sequence shown here is derived from an EMBL/GenBank/DDBJ whole genome shotgun (WGS) entry which is preliminary data.</text>
</comment>
<dbReference type="Proteomes" id="UP001139011">
    <property type="component" value="Unassembled WGS sequence"/>
</dbReference>
<dbReference type="EMBL" id="JAIWJX010000002">
    <property type="protein sequence ID" value="MCK6256499.1"/>
    <property type="molecule type" value="Genomic_DNA"/>
</dbReference>
<accession>A0A9X1XFB2</accession>
<proteinExistence type="predicted"/>
<keyword evidence="3" id="KW-1185">Reference proteome</keyword>
<evidence type="ECO:0008006" key="4">
    <source>
        <dbReference type="Google" id="ProtNLM"/>
    </source>
</evidence>
<dbReference type="RefSeq" id="WP_248252166.1">
    <property type="nucleotide sequence ID" value="NZ_JAIWJX010000002.1"/>
</dbReference>
<evidence type="ECO:0000313" key="3">
    <source>
        <dbReference type="Proteomes" id="UP001139011"/>
    </source>
</evidence>
<evidence type="ECO:0000256" key="1">
    <source>
        <dbReference type="SAM" id="MobiDB-lite"/>
    </source>
</evidence>